<keyword evidence="5" id="KW-0560">Oxidoreductase</keyword>
<evidence type="ECO:0000259" key="8">
    <source>
        <dbReference type="Pfam" id="PF05199"/>
    </source>
</evidence>
<organism evidence="9 10">
    <name type="scientific">Brenneria tiliae</name>
    <dbReference type="NCBI Taxonomy" id="2914984"/>
    <lineage>
        <taxon>Bacteria</taxon>
        <taxon>Pseudomonadati</taxon>
        <taxon>Pseudomonadota</taxon>
        <taxon>Gammaproteobacteria</taxon>
        <taxon>Enterobacterales</taxon>
        <taxon>Pectobacteriaceae</taxon>
        <taxon>Brenneria</taxon>
    </lineage>
</organism>
<gene>
    <name evidence="9" type="ORF">MFP26_18965</name>
</gene>
<feature type="domain" description="FAD dependent oxidoreductase" evidence="7">
    <location>
        <begin position="4"/>
        <end position="33"/>
    </location>
</feature>
<evidence type="ECO:0000313" key="10">
    <source>
        <dbReference type="Proteomes" id="UP001203069"/>
    </source>
</evidence>
<feature type="domain" description="Glucose-methanol-choline oxidoreductase N-terminal" evidence="6">
    <location>
        <begin position="199"/>
        <end position="311"/>
    </location>
</feature>
<evidence type="ECO:0000256" key="5">
    <source>
        <dbReference type="ARBA" id="ARBA00023002"/>
    </source>
</evidence>
<dbReference type="InterPro" id="IPR007867">
    <property type="entry name" value="GMC_OxRtase_C"/>
</dbReference>
<dbReference type="InterPro" id="IPR006076">
    <property type="entry name" value="FAD-dep_OxRdtase"/>
</dbReference>
<dbReference type="Pfam" id="PF00732">
    <property type="entry name" value="GMC_oxred_N"/>
    <property type="match status" value="1"/>
</dbReference>
<keyword evidence="3" id="KW-0285">Flavoprotein</keyword>
<dbReference type="PANTHER" id="PTHR42784">
    <property type="entry name" value="PYRANOSE 2-OXIDASE"/>
    <property type="match status" value="1"/>
</dbReference>
<name>A0ABT0MYX9_9GAMM</name>
<comment type="caution">
    <text evidence="9">The sequence shown here is derived from an EMBL/GenBank/DDBJ whole genome shotgun (WGS) entry which is preliminary data.</text>
</comment>
<feature type="domain" description="Glucose-methanol-choline oxidoreductase C-terminal" evidence="8">
    <location>
        <begin position="399"/>
        <end position="516"/>
    </location>
</feature>
<dbReference type="Gene3D" id="3.50.50.60">
    <property type="entry name" value="FAD/NAD(P)-binding domain"/>
    <property type="match status" value="2"/>
</dbReference>
<evidence type="ECO:0000256" key="1">
    <source>
        <dbReference type="ARBA" id="ARBA00001974"/>
    </source>
</evidence>
<keyword evidence="10" id="KW-1185">Reference proteome</keyword>
<dbReference type="Proteomes" id="UP001203069">
    <property type="component" value="Unassembled WGS sequence"/>
</dbReference>
<evidence type="ECO:0000313" key="9">
    <source>
        <dbReference type="EMBL" id="MCL2894757.1"/>
    </source>
</evidence>
<evidence type="ECO:0000256" key="3">
    <source>
        <dbReference type="ARBA" id="ARBA00022630"/>
    </source>
</evidence>
<dbReference type="InterPro" id="IPR051473">
    <property type="entry name" value="P2Ox-like"/>
</dbReference>
<dbReference type="PANTHER" id="PTHR42784:SF1">
    <property type="entry name" value="PYRANOSE 2-OXIDASE"/>
    <property type="match status" value="1"/>
</dbReference>
<sequence>MKNIIIVGSGIVGTTLAYHLAKAGHRVDVFESGPATPYPHHPQYQLEVLYSNRYADFSGRIPPPLPEGFRGLSQSGDYPASIDQERLMCVGGMATRWFGIATRFTPVMFQPRTHHGYGSDWPLSYRQLESYYCRAEEYMAVSGSATDNPFAPPRSRKYPLPPFELGYYDRRLAEKLRAGGLFFHTTPQARTRHKYDGRPQCENFGFCAVCPSGARYSPNHHLNLAIESGNLTLHTATTVRRVVVENNRARAIVYYDRNSGQQREKSADVIVVAAGGIESARLLLLSKNGGIHRHGIGNSAGLVGKNLMFHHIWWGHMTFAEKMMPGRAGPPTLLSHQFIAPPGVRAYGGMTVELFDDYFRGYTDGVARKKWRNGAEIVRAMQPLLNSRVLTFNAETVPSDRKYLDLSGPVDRFGDPFAHVNYQLTDFDYATYAKATAISKQIADVLDARSVEIAAVKQFWSAHHHLGTCRMGKSARDSVVDSFGTVHDTRGLYVCGGSTFVTATSIQPTLTMVALAIRSADHIAEALR</sequence>
<proteinExistence type="inferred from homology"/>
<evidence type="ECO:0000256" key="4">
    <source>
        <dbReference type="ARBA" id="ARBA00022827"/>
    </source>
</evidence>
<evidence type="ECO:0000256" key="2">
    <source>
        <dbReference type="ARBA" id="ARBA00010790"/>
    </source>
</evidence>
<dbReference type="EMBL" id="JAKPBZ010000115">
    <property type="protein sequence ID" value="MCL2894757.1"/>
    <property type="molecule type" value="Genomic_DNA"/>
</dbReference>
<comment type="cofactor">
    <cofactor evidence="1">
        <name>FAD</name>
        <dbReference type="ChEBI" id="CHEBI:57692"/>
    </cofactor>
</comment>
<dbReference type="InterPro" id="IPR000172">
    <property type="entry name" value="GMC_OxRdtase_N"/>
</dbReference>
<dbReference type="SUPFAM" id="SSF51905">
    <property type="entry name" value="FAD/NAD(P)-binding domain"/>
    <property type="match status" value="1"/>
</dbReference>
<evidence type="ECO:0000259" key="7">
    <source>
        <dbReference type="Pfam" id="PF01266"/>
    </source>
</evidence>
<dbReference type="Pfam" id="PF05199">
    <property type="entry name" value="GMC_oxred_C"/>
    <property type="match status" value="1"/>
</dbReference>
<comment type="similarity">
    <text evidence="2">Belongs to the GMC oxidoreductase family.</text>
</comment>
<accession>A0ABT0MYX9</accession>
<keyword evidence="4" id="KW-0274">FAD</keyword>
<protein>
    <submittedName>
        <fullName evidence="9">GMC family oxidoreductase</fullName>
    </submittedName>
</protein>
<dbReference type="InterPro" id="IPR036188">
    <property type="entry name" value="FAD/NAD-bd_sf"/>
</dbReference>
<dbReference type="RefSeq" id="WP_249245853.1">
    <property type="nucleotide sequence ID" value="NZ_JAKPBZ010000115.1"/>
</dbReference>
<dbReference type="Pfam" id="PF01266">
    <property type="entry name" value="DAO"/>
    <property type="match status" value="1"/>
</dbReference>
<evidence type="ECO:0000259" key="6">
    <source>
        <dbReference type="Pfam" id="PF00732"/>
    </source>
</evidence>
<reference evidence="9 10" key="1">
    <citation type="submission" date="2022-02" db="EMBL/GenBank/DDBJ databases">
        <title>Description of Brenneria tiliae sp. nov. isolated from symptomatic Tilia x moltkei and Tilia x europaea trees in the UK.</title>
        <authorList>
            <person name="Kile H."/>
        </authorList>
    </citation>
    <scope>NUCLEOTIDE SEQUENCE [LARGE SCALE GENOMIC DNA]</scope>
    <source>
        <strain evidence="9 10">MC1SB4.1</strain>
    </source>
</reference>